<evidence type="ECO:0000313" key="1">
    <source>
        <dbReference type="EMBL" id="MBD2860359.1"/>
    </source>
</evidence>
<sequence length="66" mass="7006">MSATARSTKSRTKKAAASVVTELTQPSSKYAEPIADLESYLALVQEQEDTFVAAGFPADGITVDIQ</sequence>
<dbReference type="EMBL" id="JACXLD010000040">
    <property type="protein sequence ID" value="MBD2860359.1"/>
    <property type="molecule type" value="Genomic_DNA"/>
</dbReference>
<name>A0A927GYE3_9GAMM</name>
<accession>A0A927GYE3</accession>
<protein>
    <submittedName>
        <fullName evidence="1">Uncharacterized protein</fullName>
    </submittedName>
</protein>
<reference evidence="1" key="1">
    <citation type="submission" date="2020-09" db="EMBL/GenBank/DDBJ databases">
        <authorList>
            <person name="Yoon J.-W."/>
        </authorList>
    </citation>
    <scope>NUCLEOTIDE SEQUENCE</scope>
    <source>
        <strain evidence="1">KMU-158</strain>
    </source>
</reference>
<dbReference type="AlphaFoldDB" id="A0A927GYE3"/>
<dbReference type="RefSeq" id="WP_190767028.1">
    <property type="nucleotide sequence ID" value="NZ_JACXLD010000040.1"/>
</dbReference>
<organism evidence="1 2">
    <name type="scientific">Spongiibacter pelagi</name>
    <dbReference type="NCBI Taxonomy" id="2760804"/>
    <lineage>
        <taxon>Bacteria</taxon>
        <taxon>Pseudomonadati</taxon>
        <taxon>Pseudomonadota</taxon>
        <taxon>Gammaproteobacteria</taxon>
        <taxon>Cellvibrionales</taxon>
        <taxon>Spongiibacteraceae</taxon>
        <taxon>Spongiibacter</taxon>
    </lineage>
</organism>
<gene>
    <name evidence="1" type="ORF">IB286_15305</name>
</gene>
<proteinExistence type="predicted"/>
<dbReference type="Proteomes" id="UP000610558">
    <property type="component" value="Unassembled WGS sequence"/>
</dbReference>
<comment type="caution">
    <text evidence="1">The sequence shown here is derived from an EMBL/GenBank/DDBJ whole genome shotgun (WGS) entry which is preliminary data.</text>
</comment>
<keyword evidence="2" id="KW-1185">Reference proteome</keyword>
<evidence type="ECO:0000313" key="2">
    <source>
        <dbReference type="Proteomes" id="UP000610558"/>
    </source>
</evidence>